<keyword evidence="1" id="KW-0472">Membrane</keyword>
<keyword evidence="1" id="KW-0812">Transmembrane</keyword>
<dbReference type="PANTHER" id="PTHR35864:SF1">
    <property type="entry name" value="ZINC METALLOPROTEASE YWHC-RELATED"/>
    <property type="match status" value="1"/>
</dbReference>
<comment type="caution">
    <text evidence="2">The sequence shown here is derived from an EMBL/GenBank/DDBJ whole genome shotgun (WGS) entry which is preliminary data.</text>
</comment>
<evidence type="ECO:0000256" key="1">
    <source>
        <dbReference type="SAM" id="Phobius"/>
    </source>
</evidence>
<gene>
    <name evidence="2" type="ORF">DK846_14075</name>
</gene>
<protein>
    <submittedName>
        <fullName evidence="2">Peptidase M50</fullName>
    </submittedName>
</protein>
<name>A0A2V2N1V7_9EURY</name>
<evidence type="ECO:0000313" key="3">
    <source>
        <dbReference type="Proteomes" id="UP000245657"/>
    </source>
</evidence>
<organism evidence="2 3">
    <name type="scientific">Methanospirillum lacunae</name>
    <dbReference type="NCBI Taxonomy" id="668570"/>
    <lineage>
        <taxon>Archaea</taxon>
        <taxon>Methanobacteriati</taxon>
        <taxon>Methanobacteriota</taxon>
        <taxon>Stenosarchaea group</taxon>
        <taxon>Methanomicrobia</taxon>
        <taxon>Methanomicrobiales</taxon>
        <taxon>Methanospirillaceae</taxon>
        <taxon>Methanospirillum</taxon>
    </lineage>
</organism>
<dbReference type="PANTHER" id="PTHR35864">
    <property type="entry name" value="ZINC METALLOPROTEASE MJ0611-RELATED"/>
    <property type="match status" value="1"/>
</dbReference>
<reference evidence="2 3" key="1">
    <citation type="submission" date="2018-05" db="EMBL/GenBank/DDBJ databases">
        <title>Draft genome of Methanospirillum lacunae Ki8-1.</title>
        <authorList>
            <person name="Dueholm M.S."/>
            <person name="Nielsen P.H."/>
            <person name="Bakmann L.F."/>
            <person name="Otzen D.E."/>
        </authorList>
    </citation>
    <scope>NUCLEOTIDE SEQUENCE [LARGE SCALE GENOMIC DNA]</scope>
    <source>
        <strain evidence="2 3">Ki8-1</strain>
    </source>
</reference>
<feature type="transmembrane region" description="Helical" evidence="1">
    <location>
        <begin position="47"/>
        <end position="65"/>
    </location>
</feature>
<keyword evidence="3" id="KW-1185">Reference proteome</keyword>
<evidence type="ECO:0000313" key="2">
    <source>
        <dbReference type="EMBL" id="PWR70518.1"/>
    </source>
</evidence>
<keyword evidence="1" id="KW-1133">Transmembrane helix</keyword>
<dbReference type="EMBL" id="QGMY01000011">
    <property type="protein sequence ID" value="PWR70518.1"/>
    <property type="molecule type" value="Genomic_DNA"/>
</dbReference>
<sequence length="213" mass="23180">MIPMHIWEQIPQRERRDLLIAWLALSAAFTVAMIGTSRLIPTLILEMFLISMITAGVAFIVHEMAHKFTAMRYGYWAEFQMNPTMLVVAVAVAALAKVVFAAPGATMIYGSQISEGENGKISLAGPLSNLLLLIPFFLLLIAGINIGIFEVALVGIMGIRINAMIAAFNLLPLGPLDGAKILPWNTPVYIAMVLIAFAILFSALNYNLAGPFF</sequence>
<feature type="transmembrane region" description="Helical" evidence="1">
    <location>
        <begin position="121"/>
        <end position="141"/>
    </location>
</feature>
<dbReference type="AlphaFoldDB" id="A0A2V2N1V7"/>
<proteinExistence type="predicted"/>
<feature type="transmembrane region" description="Helical" evidence="1">
    <location>
        <begin position="188"/>
        <end position="208"/>
    </location>
</feature>
<dbReference type="InterPro" id="IPR052348">
    <property type="entry name" value="Metallopeptidase_M50B"/>
</dbReference>
<feature type="transmembrane region" description="Helical" evidence="1">
    <location>
        <begin position="86"/>
        <end position="109"/>
    </location>
</feature>
<feature type="transmembrane region" description="Helical" evidence="1">
    <location>
        <begin position="148"/>
        <end position="168"/>
    </location>
</feature>
<accession>A0A2V2N1V7</accession>
<dbReference type="Proteomes" id="UP000245657">
    <property type="component" value="Unassembled WGS sequence"/>
</dbReference>
<feature type="transmembrane region" description="Helical" evidence="1">
    <location>
        <begin position="20"/>
        <end position="41"/>
    </location>
</feature>